<name>A0A6J5LDF4_9CAUD</name>
<reference evidence="1" key="1">
    <citation type="submission" date="2020-04" db="EMBL/GenBank/DDBJ databases">
        <authorList>
            <person name="Chiriac C."/>
            <person name="Salcher M."/>
            <person name="Ghai R."/>
            <person name="Kavagutti S V."/>
        </authorList>
    </citation>
    <scope>NUCLEOTIDE SEQUENCE</scope>
</reference>
<accession>A0A6J5LDF4</accession>
<gene>
    <name evidence="1" type="ORF">UFOVP138_10</name>
</gene>
<organism evidence="1">
    <name type="scientific">uncultured Caudovirales phage</name>
    <dbReference type="NCBI Taxonomy" id="2100421"/>
    <lineage>
        <taxon>Viruses</taxon>
        <taxon>Duplodnaviria</taxon>
        <taxon>Heunggongvirae</taxon>
        <taxon>Uroviricota</taxon>
        <taxon>Caudoviricetes</taxon>
        <taxon>Peduoviridae</taxon>
        <taxon>Maltschvirus</taxon>
        <taxon>Maltschvirus maltsch</taxon>
    </lineage>
</organism>
<evidence type="ECO:0000313" key="1">
    <source>
        <dbReference type="EMBL" id="CAB4132005.1"/>
    </source>
</evidence>
<protein>
    <submittedName>
        <fullName evidence="1">Uncharacterized protein</fullName>
    </submittedName>
</protein>
<proteinExistence type="predicted"/>
<dbReference type="EMBL" id="LR796256">
    <property type="protein sequence ID" value="CAB4132005.1"/>
    <property type="molecule type" value="Genomic_DNA"/>
</dbReference>
<sequence length="103" mass="11590">MKKPTLATLKSFIRKNEANLFIRVKSKFDGMTDGTEFINGAKFTPVSEHKTEWAESHKEHTLGFQGLWLVSQSRDYITAINEDGFVGFHVYNCCGSCDIGIKA</sequence>